<dbReference type="SMART" id="SM00233">
    <property type="entry name" value="PH"/>
    <property type="match status" value="1"/>
</dbReference>
<dbReference type="Proteomes" id="UP000039324">
    <property type="component" value="Unassembled WGS sequence"/>
</dbReference>
<geneLocation type="mitochondrion" evidence="3"/>
<dbReference type="Gene3D" id="2.30.29.30">
    <property type="entry name" value="Pleckstrin-homology domain (PH domain)/Phosphotyrosine-binding domain (PTB)"/>
    <property type="match status" value="1"/>
</dbReference>
<dbReference type="InterPro" id="IPR051092">
    <property type="entry name" value="FYVE_RhoGEF_PH"/>
</dbReference>
<proteinExistence type="predicted"/>
<dbReference type="PROSITE" id="PS50003">
    <property type="entry name" value="PH_DOMAIN"/>
    <property type="match status" value="1"/>
</dbReference>
<evidence type="ECO:0000259" key="1">
    <source>
        <dbReference type="PROSITE" id="PS50003"/>
    </source>
</evidence>
<dbReference type="InterPro" id="IPR000219">
    <property type="entry name" value="DH_dom"/>
</dbReference>
<accession>A0A0G4IUW8</accession>
<organism evidence="2 4">
    <name type="scientific">Plasmodiophora brassicae</name>
    <name type="common">Clubroot disease agent</name>
    <dbReference type="NCBI Taxonomy" id="37360"/>
    <lineage>
        <taxon>Eukaryota</taxon>
        <taxon>Sar</taxon>
        <taxon>Rhizaria</taxon>
        <taxon>Endomyxa</taxon>
        <taxon>Phytomyxea</taxon>
        <taxon>Plasmodiophorida</taxon>
        <taxon>Plasmodiophoridae</taxon>
        <taxon>Plasmodiophora</taxon>
    </lineage>
</organism>
<reference evidence="2 4" key="1">
    <citation type="submission" date="2015-02" db="EMBL/GenBank/DDBJ databases">
        <authorList>
            <person name="Chooi Y.-H."/>
        </authorList>
    </citation>
    <scope>NUCLEOTIDE SEQUENCE [LARGE SCALE GENOMIC DNA]</scope>
    <source>
        <strain evidence="2">E3</strain>
    </source>
</reference>
<dbReference type="EMBL" id="OVEO01000001">
    <property type="protein sequence ID" value="SPQ93003.1"/>
    <property type="molecule type" value="Genomic_DNA"/>
</dbReference>
<dbReference type="Gene3D" id="1.20.900.10">
    <property type="entry name" value="Dbl homology (DH) domain"/>
    <property type="match status" value="1"/>
</dbReference>
<dbReference type="PANTHER" id="PTHR12673:SF159">
    <property type="entry name" value="LD03170P"/>
    <property type="match status" value="1"/>
</dbReference>
<keyword evidence="3" id="KW-0496">Mitochondrion</keyword>
<gene>
    <name evidence="2" type="ORF">PBRA_007048</name>
    <name evidence="3" type="ORF">PLBR_LOCUS218</name>
</gene>
<dbReference type="InterPro" id="IPR001849">
    <property type="entry name" value="PH_domain"/>
</dbReference>
<name>A0A0G4IUW8_PLABS</name>
<reference evidence="3 5" key="2">
    <citation type="submission" date="2018-03" db="EMBL/GenBank/DDBJ databases">
        <authorList>
            <person name="Fogelqvist J."/>
        </authorList>
    </citation>
    <scope>NUCLEOTIDE SEQUENCE [LARGE SCALE GENOMIC DNA]</scope>
</reference>
<dbReference type="Proteomes" id="UP000290189">
    <property type="component" value="Unassembled WGS sequence"/>
</dbReference>
<dbReference type="SUPFAM" id="SSF48065">
    <property type="entry name" value="DBL homology domain (DH-domain)"/>
    <property type="match status" value="1"/>
</dbReference>
<feature type="domain" description="PH" evidence="1">
    <location>
        <begin position="270"/>
        <end position="368"/>
    </location>
</feature>
<dbReference type="PANTHER" id="PTHR12673">
    <property type="entry name" value="FACIOGENITAL DYSPLASIA PROTEIN"/>
    <property type="match status" value="1"/>
</dbReference>
<keyword evidence="4" id="KW-1185">Reference proteome</keyword>
<dbReference type="GO" id="GO:0005085">
    <property type="term" value="F:guanyl-nucleotide exchange factor activity"/>
    <property type="evidence" value="ECO:0007669"/>
    <property type="project" value="InterPro"/>
</dbReference>
<dbReference type="SUPFAM" id="SSF50729">
    <property type="entry name" value="PH domain-like"/>
    <property type="match status" value="1"/>
</dbReference>
<dbReference type="GO" id="GO:0005737">
    <property type="term" value="C:cytoplasm"/>
    <property type="evidence" value="ECO:0007669"/>
    <property type="project" value="TreeGrafter"/>
</dbReference>
<dbReference type="InterPro" id="IPR035899">
    <property type="entry name" value="DBL_dom_sf"/>
</dbReference>
<evidence type="ECO:0000313" key="4">
    <source>
        <dbReference type="Proteomes" id="UP000039324"/>
    </source>
</evidence>
<evidence type="ECO:0000313" key="5">
    <source>
        <dbReference type="Proteomes" id="UP000290189"/>
    </source>
</evidence>
<evidence type="ECO:0000313" key="2">
    <source>
        <dbReference type="EMBL" id="CEO98934.1"/>
    </source>
</evidence>
<dbReference type="EMBL" id="CDSF01000088">
    <property type="protein sequence ID" value="CEO98934.1"/>
    <property type="molecule type" value="Genomic_DNA"/>
</dbReference>
<evidence type="ECO:0000313" key="3">
    <source>
        <dbReference type="EMBL" id="SPQ93003.1"/>
    </source>
</evidence>
<dbReference type="Pfam" id="PF00621">
    <property type="entry name" value="RhoGEF"/>
    <property type="match status" value="1"/>
</dbReference>
<dbReference type="InterPro" id="IPR011993">
    <property type="entry name" value="PH-like_dom_sf"/>
</dbReference>
<protein>
    <recommendedName>
        <fullName evidence="1">PH domain-containing protein</fullName>
    </recommendedName>
</protein>
<dbReference type="AlphaFoldDB" id="A0A0G4IUW8"/>
<sequence>MPASSSTASDGNVNTGSAGDDDVAARAVDFAYESFANQLQLKHYLFPLGGAADEQPANKLTWSVGAKDILDQFWTDECYHRKALKSMVSTMDVLGDMLNDREMDSVFGNTRDRFALDQGFYFHLQNLIGENVLFQNICPVILVYAPLFRLYKDFASGYKHGVLTLQRIRLESPRIAKIIDLANDVPLESLMYSSVNRVSRLLVTLSRLRRLHDALDMKVPDDLDEAYRLIGALSHEISNAQCHRREIDQLRDIQERLFNGRVTIANGLRFLVRYGVLEKVDKTRYRFRLALPKKYLFVLCNDLLLYGTPTTSSAPSLIKRILPTSGMRLEVLSPTRFRIDSPMKSLEVVARDPPHARKWIADIRRTLEMESLQKRIRELPTNLKVEPRTEPALAHSIKSSTS</sequence>